<proteinExistence type="predicted"/>
<reference evidence="2" key="1">
    <citation type="submission" date="2017-11" db="EMBL/GenBank/DDBJ databases">
        <authorList>
            <person name="Watanabe M."/>
            <person name="Kojima H."/>
        </authorList>
    </citation>
    <scope>NUCLEOTIDE SEQUENCE [LARGE SCALE GENOMIC DNA]</scope>
    <source>
        <strain evidence="2">Tokyo 01</strain>
    </source>
</reference>
<dbReference type="AlphaFoldDB" id="A0A401FVM6"/>
<comment type="caution">
    <text evidence="1">The sequence shown here is derived from an EMBL/GenBank/DDBJ whole genome shotgun (WGS) entry which is preliminary data.</text>
</comment>
<sequence length="72" mass="7688">MTKTIQEVKAEHEARLLEMPGVVAVGIGRDDAGNSAIMVGLDGTHPETEARLPKSLEGYPVYVKIIGTVKAQ</sequence>
<keyword evidence="2" id="KW-1185">Reference proteome</keyword>
<organism evidence="1 2">
    <name type="scientific">Desulfonema ishimotonii</name>
    <dbReference type="NCBI Taxonomy" id="45657"/>
    <lineage>
        <taxon>Bacteria</taxon>
        <taxon>Pseudomonadati</taxon>
        <taxon>Thermodesulfobacteriota</taxon>
        <taxon>Desulfobacteria</taxon>
        <taxon>Desulfobacterales</taxon>
        <taxon>Desulfococcaceae</taxon>
        <taxon>Desulfonema</taxon>
    </lineage>
</organism>
<dbReference type="Proteomes" id="UP000288096">
    <property type="component" value="Unassembled WGS sequence"/>
</dbReference>
<dbReference type="OrthoDB" id="595371at2"/>
<evidence type="ECO:0000313" key="1">
    <source>
        <dbReference type="EMBL" id="GBC61003.1"/>
    </source>
</evidence>
<protein>
    <submittedName>
        <fullName evidence="1">Uncharacterized protein</fullName>
    </submittedName>
</protein>
<reference evidence="2" key="2">
    <citation type="submission" date="2019-01" db="EMBL/GenBank/DDBJ databases">
        <title>Genome sequence of Desulfonema ishimotonii strain Tokyo 01.</title>
        <authorList>
            <person name="Fukui M."/>
        </authorList>
    </citation>
    <scope>NUCLEOTIDE SEQUENCE [LARGE SCALE GENOMIC DNA]</scope>
    <source>
        <strain evidence="2">Tokyo 01</strain>
    </source>
</reference>
<evidence type="ECO:0000313" key="2">
    <source>
        <dbReference type="Proteomes" id="UP000288096"/>
    </source>
</evidence>
<gene>
    <name evidence="1" type="ORF">DENIS_1963</name>
</gene>
<accession>A0A401FVM6</accession>
<dbReference type="RefSeq" id="WP_124328341.1">
    <property type="nucleotide sequence ID" value="NZ_BEXT01000001.1"/>
</dbReference>
<name>A0A401FVM6_9BACT</name>
<dbReference type="EMBL" id="BEXT01000001">
    <property type="protein sequence ID" value="GBC61003.1"/>
    <property type="molecule type" value="Genomic_DNA"/>
</dbReference>